<keyword evidence="2" id="KW-1133">Transmembrane helix</keyword>
<gene>
    <name evidence="3" type="ORF">FLO80_20190</name>
</gene>
<evidence type="ECO:0000313" key="4">
    <source>
        <dbReference type="Proteomes" id="UP000325291"/>
    </source>
</evidence>
<dbReference type="AlphaFoldDB" id="A0A5A9YY17"/>
<sequence length="97" mass="10161">MEFTKPVVNRHRCEAWCLACCAAILVPLGAFLVAGGTLGGLASNLGLLAPLALCLGAHAVMHRMMGGSCQDGAADTRQEDPEQDREPMALVQVDAAR</sequence>
<dbReference type="EMBL" id="VINQ01000026">
    <property type="protein sequence ID" value="KAA0909744.1"/>
    <property type="molecule type" value="Genomic_DNA"/>
</dbReference>
<dbReference type="Proteomes" id="UP000325291">
    <property type="component" value="Unassembled WGS sequence"/>
</dbReference>
<proteinExistence type="predicted"/>
<comment type="caution">
    <text evidence="3">The sequence shown here is derived from an EMBL/GenBank/DDBJ whole genome shotgun (WGS) entry which is preliminary data.</text>
</comment>
<keyword evidence="2" id="KW-0472">Membrane</keyword>
<feature type="transmembrane region" description="Helical" evidence="2">
    <location>
        <begin position="15"/>
        <end position="35"/>
    </location>
</feature>
<evidence type="ECO:0000256" key="2">
    <source>
        <dbReference type="SAM" id="Phobius"/>
    </source>
</evidence>
<feature type="region of interest" description="Disordered" evidence="1">
    <location>
        <begin position="69"/>
        <end position="97"/>
    </location>
</feature>
<feature type="transmembrane region" description="Helical" evidence="2">
    <location>
        <begin position="41"/>
        <end position="61"/>
    </location>
</feature>
<reference evidence="3 4" key="1">
    <citation type="submission" date="2019-07" db="EMBL/GenBank/DDBJ databases">
        <title>Aquicoccus porphyridii gen. nov., sp. nov., isolated from a small marine red alga, Porphyridium marinum.</title>
        <authorList>
            <person name="Liu L."/>
        </authorList>
    </citation>
    <scope>NUCLEOTIDE SEQUENCE [LARGE SCALE GENOMIC DNA]</scope>
    <source>
        <strain evidence="3 4">L1 8-17</strain>
    </source>
</reference>
<name>A0A5A9YY17_9RHOB</name>
<keyword evidence="4" id="KW-1185">Reference proteome</keyword>
<evidence type="ECO:0000256" key="1">
    <source>
        <dbReference type="SAM" id="MobiDB-lite"/>
    </source>
</evidence>
<protein>
    <submittedName>
        <fullName evidence="3">DUF2933 domain-containing protein</fullName>
    </submittedName>
</protein>
<feature type="compositionally biased region" description="Basic and acidic residues" evidence="1">
    <location>
        <begin position="74"/>
        <end position="87"/>
    </location>
</feature>
<accession>A0A5A9YY17</accession>
<organism evidence="3 4">
    <name type="scientific">Aquicoccus porphyridii</name>
    <dbReference type="NCBI Taxonomy" id="1852029"/>
    <lineage>
        <taxon>Bacteria</taxon>
        <taxon>Pseudomonadati</taxon>
        <taxon>Pseudomonadota</taxon>
        <taxon>Alphaproteobacteria</taxon>
        <taxon>Rhodobacterales</taxon>
        <taxon>Paracoccaceae</taxon>
        <taxon>Aquicoccus</taxon>
    </lineage>
</organism>
<keyword evidence="2" id="KW-0812">Transmembrane</keyword>
<evidence type="ECO:0000313" key="3">
    <source>
        <dbReference type="EMBL" id="KAA0909744.1"/>
    </source>
</evidence>